<name>A0AA36MXA2_9DINO</name>
<comment type="caution">
    <text evidence="3">The sequence shown here is derived from an EMBL/GenBank/DDBJ whole genome shotgun (WGS) entry which is preliminary data.</text>
</comment>
<evidence type="ECO:0000259" key="2">
    <source>
        <dbReference type="Pfam" id="PF12697"/>
    </source>
</evidence>
<dbReference type="InterPro" id="IPR029058">
    <property type="entry name" value="AB_hydrolase_fold"/>
</dbReference>
<dbReference type="InterPro" id="IPR000073">
    <property type="entry name" value="AB_hydrolase_1"/>
</dbReference>
<reference evidence="3" key="1">
    <citation type="submission" date="2023-08" db="EMBL/GenBank/DDBJ databases">
        <authorList>
            <person name="Chen Y."/>
            <person name="Shah S."/>
            <person name="Dougan E. K."/>
            <person name="Thang M."/>
            <person name="Chan C."/>
        </authorList>
    </citation>
    <scope>NUCLEOTIDE SEQUENCE</scope>
</reference>
<keyword evidence="1" id="KW-0732">Signal</keyword>
<protein>
    <recommendedName>
        <fullName evidence="2">AB hydrolase-1 domain-containing protein</fullName>
    </recommendedName>
</protein>
<evidence type="ECO:0000256" key="1">
    <source>
        <dbReference type="SAM" id="SignalP"/>
    </source>
</evidence>
<dbReference type="Gene3D" id="3.40.50.1820">
    <property type="entry name" value="alpha/beta hydrolase"/>
    <property type="match status" value="1"/>
</dbReference>
<organism evidence="3 4">
    <name type="scientific">Effrenium voratum</name>
    <dbReference type="NCBI Taxonomy" id="2562239"/>
    <lineage>
        <taxon>Eukaryota</taxon>
        <taxon>Sar</taxon>
        <taxon>Alveolata</taxon>
        <taxon>Dinophyceae</taxon>
        <taxon>Suessiales</taxon>
        <taxon>Symbiodiniaceae</taxon>
        <taxon>Effrenium</taxon>
    </lineage>
</organism>
<dbReference type="InterPro" id="IPR000639">
    <property type="entry name" value="Epox_hydrolase-like"/>
</dbReference>
<dbReference type="Pfam" id="PF12697">
    <property type="entry name" value="Abhydrolase_6"/>
    <property type="match status" value="1"/>
</dbReference>
<dbReference type="PANTHER" id="PTHR46438">
    <property type="entry name" value="ALPHA/BETA-HYDROLASES SUPERFAMILY PROTEIN"/>
    <property type="match status" value="1"/>
</dbReference>
<keyword evidence="4" id="KW-1185">Reference proteome</keyword>
<feature type="domain" description="AB hydrolase-1" evidence="2">
    <location>
        <begin position="77"/>
        <end position="371"/>
    </location>
</feature>
<dbReference type="AlphaFoldDB" id="A0AA36MXA2"/>
<dbReference type="EMBL" id="CAUJNA010001946">
    <property type="protein sequence ID" value="CAJ1389839.1"/>
    <property type="molecule type" value="Genomic_DNA"/>
</dbReference>
<dbReference type="PANTHER" id="PTHR46438:SF12">
    <property type="entry name" value="ALPHA_BETA-HYDROLASES SUPERFAMILY PROTEIN"/>
    <property type="match status" value="1"/>
</dbReference>
<gene>
    <name evidence="3" type="ORF">EVOR1521_LOCUS15379</name>
</gene>
<accession>A0AA36MXA2</accession>
<dbReference type="PRINTS" id="PR00412">
    <property type="entry name" value="EPOXHYDRLASE"/>
</dbReference>
<dbReference type="GO" id="GO:0003824">
    <property type="term" value="F:catalytic activity"/>
    <property type="evidence" value="ECO:0007669"/>
    <property type="project" value="InterPro"/>
</dbReference>
<proteinExistence type="predicted"/>
<evidence type="ECO:0000313" key="3">
    <source>
        <dbReference type="EMBL" id="CAJ1389839.1"/>
    </source>
</evidence>
<dbReference type="SUPFAM" id="SSF53474">
    <property type="entry name" value="alpha/beta-Hydrolases"/>
    <property type="match status" value="1"/>
</dbReference>
<evidence type="ECO:0000313" key="4">
    <source>
        <dbReference type="Proteomes" id="UP001178507"/>
    </source>
</evidence>
<feature type="signal peptide" evidence="1">
    <location>
        <begin position="1"/>
        <end position="20"/>
    </location>
</feature>
<dbReference type="Proteomes" id="UP001178507">
    <property type="component" value="Unassembled WGS sequence"/>
</dbReference>
<sequence>MARILRRLIAALLFAAPVVFVSSPRRSTTPRHRLRAQAGRSDIPETNPQGIRNRFWQWRGQRIRYQALGEENDGPSVLLVHGLFVNADHWRQNMPALADAGFRVYSIDLLGYGYSSKPPPTSEESLAINGENGRRLGSPFANLGTAWGGERLDVEVPLSHPLGSVYNFYTWSEQLRDFAREVIRGPARSIALVANSIGSISGLQAALDEAELFNGLMILNPNFRELHVAEQPDFLPPIVSAVQGALRENGQGLFDFLAKKDIVKQILKEPYHDPSTVTDELVDVLLSPLLTPGAADVVFDTLSYSAGPLPEQLLADPRMTSFPVWVCLGDKDPWTPAKRVRALDRFLPVRRIDLLPGIGHCPHDEAPDVVNPLLIEFVRQLPQPDSQEVAPLAA</sequence>
<feature type="chain" id="PRO_5041457652" description="AB hydrolase-1 domain-containing protein" evidence="1">
    <location>
        <begin position="21"/>
        <end position="394"/>
    </location>
</feature>